<dbReference type="Proteomes" id="UP000188532">
    <property type="component" value="Unassembled WGS sequence"/>
</dbReference>
<accession>A0A1V3Y0M5</accession>
<dbReference type="EMBL" id="MVBN01000001">
    <property type="protein sequence ID" value="OOK84291.1"/>
    <property type="molecule type" value="Genomic_DNA"/>
</dbReference>
<comment type="caution">
    <text evidence="2">The sequence shown here is derived from an EMBL/GenBank/DDBJ whole genome shotgun (WGS) entry which is preliminary data.</text>
</comment>
<evidence type="ECO:0000313" key="4">
    <source>
        <dbReference type="Proteomes" id="UP000189229"/>
    </source>
</evidence>
<evidence type="ECO:0000313" key="3">
    <source>
        <dbReference type="Proteomes" id="UP000188532"/>
    </source>
</evidence>
<sequence>MRYLSVIRCRRRRRRAQLPHDVRGVDEISLDNPVLGVAAPTK</sequence>
<name>A0A1V3Y0M5_MYCKA</name>
<organism evidence="2 3">
    <name type="scientific">Mycobacterium kansasii</name>
    <dbReference type="NCBI Taxonomy" id="1768"/>
    <lineage>
        <taxon>Bacteria</taxon>
        <taxon>Bacillati</taxon>
        <taxon>Actinomycetota</taxon>
        <taxon>Actinomycetes</taxon>
        <taxon>Mycobacteriales</taxon>
        <taxon>Mycobacteriaceae</taxon>
        <taxon>Mycobacterium</taxon>
    </lineage>
</organism>
<protein>
    <submittedName>
        <fullName evidence="2">Uncharacterized protein</fullName>
    </submittedName>
</protein>
<evidence type="ECO:0000313" key="1">
    <source>
        <dbReference type="EMBL" id="OOK82420.1"/>
    </source>
</evidence>
<reference evidence="3 4" key="1">
    <citation type="submission" date="2017-02" db="EMBL/GenBank/DDBJ databases">
        <title>Complete genome sequences of Mycobacterium kansasii strains isolated from rhesus macaques.</title>
        <authorList>
            <person name="Panda A."/>
            <person name="Nagaraj S."/>
            <person name="Zhao X."/>
            <person name="Tettelin H."/>
            <person name="Detolla L.J."/>
        </authorList>
    </citation>
    <scope>NUCLEOTIDE SEQUENCE [LARGE SCALE GENOMIC DNA]</scope>
    <source>
        <strain evidence="2 3">11-3469</strain>
        <strain evidence="1 4">11-3813</strain>
    </source>
</reference>
<evidence type="ECO:0000313" key="2">
    <source>
        <dbReference type="EMBL" id="OOK84291.1"/>
    </source>
</evidence>
<proteinExistence type="predicted"/>
<dbReference type="Proteomes" id="UP000189229">
    <property type="component" value="Unassembled WGS sequence"/>
</dbReference>
<gene>
    <name evidence="2" type="ORF">BZL29_0914</name>
    <name evidence="1" type="ORF">BZL30_0991</name>
</gene>
<dbReference type="AlphaFoldDB" id="A0A1V3Y0M5"/>
<dbReference type="EMBL" id="MVBM01000001">
    <property type="protein sequence ID" value="OOK82420.1"/>
    <property type="molecule type" value="Genomic_DNA"/>
</dbReference>